<dbReference type="Proteomes" id="UP000016930">
    <property type="component" value="Unassembled WGS sequence"/>
</dbReference>
<keyword evidence="2" id="KW-0472">Membrane</keyword>
<dbReference type="EMBL" id="KB445797">
    <property type="protein sequence ID" value="EMD37113.1"/>
    <property type="molecule type" value="Genomic_DNA"/>
</dbReference>
<sequence>MRVTMEGISRQFESELTARIEPIPDTQMLRGDRDEGGDSYLVPHLPPDLSPSHAQRSNGDTVVLEAGADETVYPMAPLHYCIALSRESTPTGPLCTCEAGSVDLEDAKGVWPLTEAASRAAQPGEEREEQVNGSRCQGTSREQCAWRDVDARGRWTFPALEMLSSLREIADGWQRLRTTSGPAVQIVTFYGFHKEAIDRQQSEHITLWRVLAASTSRFPPCSSSGQARGGDAVTGTTPDRLVGLGVWTAGIKQRFSLPPPRWRIPGQSDGPELKWNSTVKAIPTSSWNYHESGVGFLSDFVELDVGHDTRPVAFLPCNFSRNGEIGGHPDSEMRPSPRFTEIKTLYMRIRRALRQDLVLYISRIKLRNLQITITAGILPERSVTILLATRVQGWCGAHSQPTRVRSRAHRGDLPEELRWVGFMSLNLVAVVPYICVVMLWRRANATPREQVMVSAPQKRALNQTVMLGTSRQPSFEPVKESVSGVRRTAALFKPWCGRCRHGGK</sequence>
<feature type="transmembrane region" description="Helical" evidence="2">
    <location>
        <begin position="419"/>
        <end position="440"/>
    </location>
</feature>
<evidence type="ECO:0000256" key="1">
    <source>
        <dbReference type="SAM" id="MobiDB-lite"/>
    </source>
</evidence>
<proteinExistence type="predicted"/>
<dbReference type="AlphaFoldDB" id="M2QJ87"/>
<protein>
    <submittedName>
        <fullName evidence="3">Uncharacterized protein</fullName>
    </submittedName>
</protein>
<name>M2QJ87_CERS8</name>
<gene>
    <name evidence="3" type="ORF">CERSUDRAFT_74104</name>
</gene>
<keyword evidence="2" id="KW-1133">Transmembrane helix</keyword>
<evidence type="ECO:0000313" key="4">
    <source>
        <dbReference type="Proteomes" id="UP000016930"/>
    </source>
</evidence>
<evidence type="ECO:0000256" key="2">
    <source>
        <dbReference type="SAM" id="Phobius"/>
    </source>
</evidence>
<feature type="region of interest" description="Disordered" evidence="1">
    <location>
        <begin position="21"/>
        <end position="56"/>
    </location>
</feature>
<organism evidence="3 4">
    <name type="scientific">Ceriporiopsis subvermispora (strain B)</name>
    <name type="common">White-rot fungus</name>
    <name type="synonym">Gelatoporia subvermispora</name>
    <dbReference type="NCBI Taxonomy" id="914234"/>
    <lineage>
        <taxon>Eukaryota</taxon>
        <taxon>Fungi</taxon>
        <taxon>Dikarya</taxon>
        <taxon>Basidiomycota</taxon>
        <taxon>Agaricomycotina</taxon>
        <taxon>Agaricomycetes</taxon>
        <taxon>Polyporales</taxon>
        <taxon>Gelatoporiaceae</taxon>
        <taxon>Gelatoporia</taxon>
    </lineage>
</organism>
<dbReference type="HOGENOM" id="CLU_540781_0_0_1"/>
<reference evidence="3 4" key="1">
    <citation type="journal article" date="2012" name="Proc. Natl. Acad. Sci. U.S.A.">
        <title>Comparative genomics of Ceriporiopsis subvermispora and Phanerochaete chrysosporium provide insight into selective ligninolysis.</title>
        <authorList>
            <person name="Fernandez-Fueyo E."/>
            <person name="Ruiz-Duenas F.J."/>
            <person name="Ferreira P."/>
            <person name="Floudas D."/>
            <person name="Hibbett D.S."/>
            <person name="Canessa P."/>
            <person name="Larrondo L.F."/>
            <person name="James T.Y."/>
            <person name="Seelenfreund D."/>
            <person name="Lobos S."/>
            <person name="Polanco R."/>
            <person name="Tello M."/>
            <person name="Honda Y."/>
            <person name="Watanabe T."/>
            <person name="Watanabe T."/>
            <person name="Ryu J.S."/>
            <person name="Kubicek C.P."/>
            <person name="Schmoll M."/>
            <person name="Gaskell J."/>
            <person name="Hammel K.E."/>
            <person name="St John F.J."/>
            <person name="Vanden Wymelenberg A."/>
            <person name="Sabat G."/>
            <person name="Splinter BonDurant S."/>
            <person name="Syed K."/>
            <person name="Yadav J.S."/>
            <person name="Doddapaneni H."/>
            <person name="Subramanian V."/>
            <person name="Lavin J.L."/>
            <person name="Oguiza J.A."/>
            <person name="Perez G."/>
            <person name="Pisabarro A.G."/>
            <person name="Ramirez L."/>
            <person name="Santoyo F."/>
            <person name="Master E."/>
            <person name="Coutinho P.M."/>
            <person name="Henrissat B."/>
            <person name="Lombard V."/>
            <person name="Magnuson J.K."/>
            <person name="Kuees U."/>
            <person name="Hori C."/>
            <person name="Igarashi K."/>
            <person name="Samejima M."/>
            <person name="Held B.W."/>
            <person name="Barry K.W."/>
            <person name="LaButti K.M."/>
            <person name="Lapidus A."/>
            <person name="Lindquist E.A."/>
            <person name="Lucas S.M."/>
            <person name="Riley R."/>
            <person name="Salamov A.A."/>
            <person name="Hoffmeister D."/>
            <person name="Schwenk D."/>
            <person name="Hadar Y."/>
            <person name="Yarden O."/>
            <person name="de Vries R.P."/>
            <person name="Wiebenga A."/>
            <person name="Stenlid J."/>
            <person name="Eastwood D."/>
            <person name="Grigoriev I.V."/>
            <person name="Berka R.M."/>
            <person name="Blanchette R.A."/>
            <person name="Kersten P."/>
            <person name="Martinez A.T."/>
            <person name="Vicuna R."/>
            <person name="Cullen D."/>
        </authorList>
    </citation>
    <scope>NUCLEOTIDE SEQUENCE [LARGE SCALE GENOMIC DNA]</scope>
    <source>
        <strain evidence="3 4">B</strain>
    </source>
</reference>
<keyword evidence="2" id="KW-0812">Transmembrane</keyword>
<keyword evidence="4" id="KW-1185">Reference proteome</keyword>
<accession>M2QJ87</accession>
<evidence type="ECO:0000313" key="3">
    <source>
        <dbReference type="EMBL" id="EMD37113.1"/>
    </source>
</evidence>